<evidence type="ECO:0000256" key="3">
    <source>
        <dbReference type="ARBA" id="ARBA00022692"/>
    </source>
</evidence>
<keyword evidence="2" id="KW-1003">Cell membrane</keyword>
<feature type="transmembrane region" description="Helical" evidence="6">
    <location>
        <begin position="377"/>
        <end position="397"/>
    </location>
</feature>
<organism evidence="7 8">
    <name type="scientific">Rhodoblastus acidophilus</name>
    <name type="common">Rhodopseudomonas acidophila</name>
    <dbReference type="NCBI Taxonomy" id="1074"/>
    <lineage>
        <taxon>Bacteria</taxon>
        <taxon>Pseudomonadati</taxon>
        <taxon>Pseudomonadota</taxon>
        <taxon>Alphaproteobacteria</taxon>
        <taxon>Hyphomicrobiales</taxon>
        <taxon>Rhodoblastaceae</taxon>
        <taxon>Rhodoblastus</taxon>
    </lineage>
</organism>
<dbReference type="OrthoDB" id="7605542at2"/>
<gene>
    <name evidence="7" type="ORF">SAMN06265338_10422</name>
</gene>
<feature type="transmembrane region" description="Helical" evidence="6">
    <location>
        <begin position="350"/>
        <end position="371"/>
    </location>
</feature>
<feature type="transmembrane region" description="Helical" evidence="6">
    <location>
        <begin position="104"/>
        <end position="123"/>
    </location>
</feature>
<dbReference type="RefSeq" id="WP_088520500.1">
    <property type="nucleotide sequence ID" value="NZ_FYDG01000004.1"/>
</dbReference>
<evidence type="ECO:0000313" key="8">
    <source>
        <dbReference type="Proteomes" id="UP000198418"/>
    </source>
</evidence>
<keyword evidence="3 6" id="KW-0812">Transmembrane</keyword>
<evidence type="ECO:0000256" key="5">
    <source>
        <dbReference type="ARBA" id="ARBA00023136"/>
    </source>
</evidence>
<evidence type="ECO:0000256" key="4">
    <source>
        <dbReference type="ARBA" id="ARBA00022989"/>
    </source>
</evidence>
<dbReference type="EMBL" id="FYDG01000004">
    <property type="protein sequence ID" value="SNB70768.1"/>
    <property type="molecule type" value="Genomic_DNA"/>
</dbReference>
<evidence type="ECO:0000313" key="7">
    <source>
        <dbReference type="EMBL" id="SNB70768.1"/>
    </source>
</evidence>
<sequence length="463" mass="46695">MEGQTLRKGSTLGASAALEIAVPFVRMLLLSRALPLGELGFASALATAYALYDQVTDMAVHRYVYAERREDLDAALAGAHGLLVLRGLLLAAGALALAPLAATLFGLPGGAGDFAALAGPLAIRGFEHLAPRVAERDYRFGPQLRAGLAGAVLSLLALIATLALGGGHDALTASLCGLALGQTVASHLVARAPYRLTLAGPAFRKALRFGAPLMANGLGLAVAAQGDRVLVGALLGPETLGLYAVAMLAVLVPVSLAQRLMGAVTAAALYNAGERRAGPIRLIARAAPALGALYACGALGCANAGIALAFGARFVPTPEVLALLSGAAMLRIARAEPFTSLQLLEQRTRLVALGNLATLLALLLSAALMLARPQVESALIGRLCGEALALAVTFKLARPLLGTAAHDSLRALALACGLTLAACLPLGSSTTACAIVCAALAGGFFARALFGGAASPLRAGAPP</sequence>
<dbReference type="Pfam" id="PF13440">
    <property type="entry name" value="Polysacc_synt_3"/>
    <property type="match status" value="1"/>
</dbReference>
<dbReference type="PANTHER" id="PTHR30250">
    <property type="entry name" value="PST FAMILY PREDICTED COLANIC ACID TRANSPORTER"/>
    <property type="match status" value="1"/>
</dbReference>
<evidence type="ECO:0000256" key="6">
    <source>
        <dbReference type="SAM" id="Phobius"/>
    </source>
</evidence>
<name>A0A212REY1_RHOAC</name>
<dbReference type="PANTHER" id="PTHR30250:SF11">
    <property type="entry name" value="O-ANTIGEN TRANSPORTER-RELATED"/>
    <property type="match status" value="1"/>
</dbReference>
<feature type="transmembrane region" description="Helical" evidence="6">
    <location>
        <begin position="409"/>
        <end position="427"/>
    </location>
</feature>
<keyword evidence="5 6" id="KW-0472">Membrane</keyword>
<feature type="transmembrane region" description="Helical" evidence="6">
    <location>
        <begin position="144"/>
        <end position="164"/>
    </location>
</feature>
<protein>
    <submittedName>
        <fullName evidence="7">Membrane protein involved in the export of O-antigen and teichoic acid</fullName>
    </submittedName>
</protein>
<dbReference type="InterPro" id="IPR050833">
    <property type="entry name" value="Poly_Biosynth_Transport"/>
</dbReference>
<accession>A0A212REY1</accession>
<evidence type="ECO:0000256" key="2">
    <source>
        <dbReference type="ARBA" id="ARBA00022475"/>
    </source>
</evidence>
<keyword evidence="4 6" id="KW-1133">Transmembrane helix</keyword>
<comment type="subcellular location">
    <subcellularLocation>
        <location evidence="1">Cell membrane</location>
        <topology evidence="1">Multi-pass membrane protein</topology>
    </subcellularLocation>
</comment>
<feature type="transmembrane region" description="Helical" evidence="6">
    <location>
        <begin position="72"/>
        <end position="98"/>
    </location>
</feature>
<keyword evidence="8" id="KW-1185">Reference proteome</keyword>
<proteinExistence type="predicted"/>
<dbReference type="Proteomes" id="UP000198418">
    <property type="component" value="Unassembled WGS sequence"/>
</dbReference>
<dbReference type="AlphaFoldDB" id="A0A212REY1"/>
<reference evidence="8" key="1">
    <citation type="submission" date="2017-06" db="EMBL/GenBank/DDBJ databases">
        <authorList>
            <person name="Varghese N."/>
            <person name="Submissions S."/>
        </authorList>
    </citation>
    <scope>NUCLEOTIDE SEQUENCE [LARGE SCALE GENOMIC DNA]</scope>
    <source>
        <strain evidence="8">DSM 137</strain>
    </source>
</reference>
<feature type="transmembrane region" description="Helical" evidence="6">
    <location>
        <begin position="433"/>
        <end position="450"/>
    </location>
</feature>
<dbReference type="GO" id="GO:0005886">
    <property type="term" value="C:plasma membrane"/>
    <property type="evidence" value="ECO:0007669"/>
    <property type="project" value="UniProtKB-SubCell"/>
</dbReference>
<evidence type="ECO:0000256" key="1">
    <source>
        <dbReference type="ARBA" id="ARBA00004651"/>
    </source>
</evidence>